<accession>A0ABR8SEX5</accession>
<keyword evidence="4" id="KW-1185">Reference proteome</keyword>
<dbReference type="EMBL" id="JACSQK010000007">
    <property type="protein sequence ID" value="MBD7961679.1"/>
    <property type="molecule type" value="Genomic_DNA"/>
</dbReference>
<evidence type="ECO:0000256" key="2">
    <source>
        <dbReference type="SAM" id="SignalP"/>
    </source>
</evidence>
<feature type="region of interest" description="Disordered" evidence="1">
    <location>
        <begin position="51"/>
        <end position="72"/>
    </location>
</feature>
<evidence type="ECO:0000313" key="3">
    <source>
        <dbReference type="EMBL" id="MBD7961679.1"/>
    </source>
</evidence>
<evidence type="ECO:0000256" key="1">
    <source>
        <dbReference type="SAM" id="MobiDB-lite"/>
    </source>
</evidence>
<name>A0ABR8SEX5_9BURK</name>
<evidence type="ECO:0000313" key="4">
    <source>
        <dbReference type="Proteomes" id="UP000634919"/>
    </source>
</evidence>
<organism evidence="3 4">
    <name type="scientific">Comamonas avium</name>
    <dbReference type="NCBI Taxonomy" id="2762231"/>
    <lineage>
        <taxon>Bacteria</taxon>
        <taxon>Pseudomonadati</taxon>
        <taxon>Pseudomonadota</taxon>
        <taxon>Betaproteobacteria</taxon>
        <taxon>Burkholderiales</taxon>
        <taxon>Comamonadaceae</taxon>
        <taxon>Comamonas</taxon>
    </lineage>
</organism>
<comment type="caution">
    <text evidence="3">The sequence shown here is derived from an EMBL/GenBank/DDBJ whole genome shotgun (WGS) entry which is preliminary data.</text>
</comment>
<protein>
    <recommendedName>
        <fullName evidence="5">Secreted protein</fullName>
    </recommendedName>
</protein>
<feature type="signal peptide" evidence="2">
    <location>
        <begin position="1"/>
        <end position="22"/>
    </location>
</feature>
<keyword evidence="2" id="KW-0732">Signal</keyword>
<feature type="chain" id="PRO_5047406191" description="Secreted protein" evidence="2">
    <location>
        <begin position="23"/>
        <end position="72"/>
    </location>
</feature>
<dbReference type="Proteomes" id="UP000634919">
    <property type="component" value="Unassembled WGS sequence"/>
</dbReference>
<proteinExistence type="predicted"/>
<reference evidence="3 4" key="1">
    <citation type="submission" date="2020-08" db="EMBL/GenBank/DDBJ databases">
        <title>A Genomic Blueprint of the Chicken Gut Microbiome.</title>
        <authorList>
            <person name="Gilroy R."/>
            <person name="Ravi A."/>
            <person name="Getino M."/>
            <person name="Pursley I."/>
            <person name="Horton D.L."/>
            <person name="Alikhan N.-F."/>
            <person name="Baker D."/>
            <person name="Gharbi K."/>
            <person name="Hall N."/>
            <person name="Watson M."/>
            <person name="Adriaenssens E.M."/>
            <person name="Foster-Nyarko E."/>
            <person name="Jarju S."/>
            <person name="Secka A."/>
            <person name="Antonio M."/>
            <person name="Oren A."/>
            <person name="Chaudhuri R."/>
            <person name="La Ragione R.M."/>
            <person name="Hildebrand F."/>
            <person name="Pallen M.J."/>
        </authorList>
    </citation>
    <scope>NUCLEOTIDE SEQUENCE [LARGE SCALE GENOMIC DNA]</scope>
    <source>
        <strain evidence="3 4">Sa2CVA6</strain>
    </source>
</reference>
<evidence type="ECO:0008006" key="5">
    <source>
        <dbReference type="Google" id="ProtNLM"/>
    </source>
</evidence>
<sequence length="72" mass="8003">MRTVCLTGGVAVVLAWANAAWAQPAPWYWWVSKLDGHRVCAQVMPSQGWSRGEGPFRNAQCRPQPTLLPPSR</sequence>
<gene>
    <name evidence="3" type="ORF">H9646_14495</name>
</gene>